<dbReference type="Gene3D" id="1.10.357.10">
    <property type="entry name" value="Tetracycline Repressor, domain 2"/>
    <property type="match status" value="1"/>
</dbReference>
<evidence type="ECO:0000256" key="1">
    <source>
        <dbReference type="ARBA" id="ARBA00023125"/>
    </source>
</evidence>
<dbReference type="PANTHER" id="PTHR43479">
    <property type="entry name" value="ACREF/ENVCD OPERON REPRESSOR-RELATED"/>
    <property type="match status" value="1"/>
</dbReference>
<accession>M1LSC6</accession>
<dbReference type="GO" id="GO:0003677">
    <property type="term" value="F:DNA binding"/>
    <property type="evidence" value="ECO:0007669"/>
    <property type="project" value="UniProtKB-UniRule"/>
</dbReference>
<dbReference type="AlphaFoldDB" id="M1LSC6"/>
<dbReference type="RefSeq" id="WP_015392181.1">
    <property type="nucleotide sequence ID" value="NC_020291.1"/>
</dbReference>
<dbReference type="KEGG" id="csr:Cspa_c20940"/>
<dbReference type="PROSITE" id="PS50977">
    <property type="entry name" value="HTH_TETR_2"/>
    <property type="match status" value="1"/>
</dbReference>
<sequence length="222" mass="25704">MDVRDISTESRIERKKRETREKIVKISMNLFQDQGFNNTTMEQIAEKTDIARKTLYNYFPVKEAIVDEYVRGISQKLAGENLETIWNLPNTKSRLVASLNHTYSWVEGNKEIMGICMNYRLRNMCNDSKTQNAETGTQSILNQIISRGQETGEIRKDISVKLLVTHINILRSAMTFEWVNSTSRFELHDEIAKLVDLFLYGADNRLDSSKKSELDNIISQEE</sequence>
<evidence type="ECO:0000313" key="5">
    <source>
        <dbReference type="Proteomes" id="UP000011728"/>
    </source>
</evidence>
<dbReference type="InterPro" id="IPR036271">
    <property type="entry name" value="Tet_transcr_reg_TetR-rel_C_sf"/>
</dbReference>
<dbReference type="InterPro" id="IPR050624">
    <property type="entry name" value="HTH-type_Tx_Regulator"/>
</dbReference>
<dbReference type="PRINTS" id="PR00455">
    <property type="entry name" value="HTHTETR"/>
</dbReference>
<dbReference type="SUPFAM" id="SSF46689">
    <property type="entry name" value="Homeodomain-like"/>
    <property type="match status" value="1"/>
</dbReference>
<dbReference type="PATRIC" id="fig|931276.5.peg.2090"/>
<name>M1LSC6_9CLOT</name>
<dbReference type="PANTHER" id="PTHR43479:SF11">
    <property type="entry name" value="ACREF_ENVCD OPERON REPRESSOR-RELATED"/>
    <property type="match status" value="1"/>
</dbReference>
<protein>
    <submittedName>
        <fullName evidence="4">Transcriptional regulator, TetR family</fullName>
    </submittedName>
</protein>
<keyword evidence="1 2" id="KW-0238">DNA-binding</keyword>
<dbReference type="SUPFAM" id="SSF48498">
    <property type="entry name" value="Tetracyclin repressor-like, C-terminal domain"/>
    <property type="match status" value="1"/>
</dbReference>
<dbReference type="InterPro" id="IPR001647">
    <property type="entry name" value="HTH_TetR"/>
</dbReference>
<proteinExistence type="predicted"/>
<dbReference type="OrthoDB" id="494991at2"/>
<reference evidence="4 5" key="1">
    <citation type="submission" date="2013-02" db="EMBL/GenBank/DDBJ databases">
        <title>Genome sequence of Clostridium saccharoperbutylacetonicum N1-4(HMT).</title>
        <authorList>
            <person name="Poehlein A."/>
            <person name="Daniel R."/>
        </authorList>
    </citation>
    <scope>NUCLEOTIDE SEQUENCE [LARGE SCALE GENOMIC DNA]</scope>
    <source>
        <strain evidence="5">N1-4(HMT)</strain>
    </source>
</reference>
<dbReference type="HOGENOM" id="CLU_069356_12_2_9"/>
<dbReference type="EMBL" id="CP004121">
    <property type="protein sequence ID" value="AGF55860.1"/>
    <property type="molecule type" value="Genomic_DNA"/>
</dbReference>
<keyword evidence="5" id="KW-1185">Reference proteome</keyword>
<dbReference type="eggNOG" id="COG1309">
    <property type="taxonomic scope" value="Bacteria"/>
</dbReference>
<dbReference type="STRING" id="36745.CLSAP_19220"/>
<dbReference type="Pfam" id="PF00440">
    <property type="entry name" value="TetR_N"/>
    <property type="match status" value="1"/>
</dbReference>
<evidence type="ECO:0000313" key="4">
    <source>
        <dbReference type="EMBL" id="AGF55860.1"/>
    </source>
</evidence>
<feature type="DNA-binding region" description="H-T-H motif" evidence="2">
    <location>
        <begin position="40"/>
        <end position="59"/>
    </location>
</feature>
<evidence type="ECO:0000259" key="3">
    <source>
        <dbReference type="PROSITE" id="PS50977"/>
    </source>
</evidence>
<gene>
    <name evidence="4" type="ORF">Cspa_c20940</name>
</gene>
<dbReference type="Proteomes" id="UP000011728">
    <property type="component" value="Chromosome"/>
</dbReference>
<evidence type="ECO:0000256" key="2">
    <source>
        <dbReference type="PROSITE-ProRule" id="PRU00335"/>
    </source>
</evidence>
<dbReference type="InterPro" id="IPR009057">
    <property type="entry name" value="Homeodomain-like_sf"/>
</dbReference>
<feature type="domain" description="HTH tetR-type" evidence="3">
    <location>
        <begin position="17"/>
        <end position="77"/>
    </location>
</feature>
<organism evidence="4 5">
    <name type="scientific">Clostridium saccharoperbutylacetonicum N1-4(HMT)</name>
    <dbReference type="NCBI Taxonomy" id="931276"/>
    <lineage>
        <taxon>Bacteria</taxon>
        <taxon>Bacillati</taxon>
        <taxon>Bacillota</taxon>
        <taxon>Clostridia</taxon>
        <taxon>Eubacteriales</taxon>
        <taxon>Clostridiaceae</taxon>
        <taxon>Clostridium</taxon>
    </lineage>
</organism>